<gene>
    <name evidence="2" type="ORF">AVDCRST_MAG08-3455</name>
</gene>
<dbReference type="EMBL" id="CADCTG010000257">
    <property type="protein sequence ID" value="CAA9275535.1"/>
    <property type="molecule type" value="Genomic_DNA"/>
</dbReference>
<reference evidence="2" key="1">
    <citation type="submission" date="2020-02" db="EMBL/GenBank/DDBJ databases">
        <authorList>
            <person name="Meier V. D."/>
        </authorList>
    </citation>
    <scope>NUCLEOTIDE SEQUENCE</scope>
    <source>
        <strain evidence="2">AVDCRST_MAG08</strain>
    </source>
</reference>
<feature type="region of interest" description="Disordered" evidence="1">
    <location>
        <begin position="1"/>
        <end position="221"/>
    </location>
</feature>
<feature type="compositionally biased region" description="Basic residues" evidence="1">
    <location>
        <begin position="324"/>
        <end position="333"/>
    </location>
</feature>
<evidence type="ECO:0000256" key="1">
    <source>
        <dbReference type="SAM" id="MobiDB-lite"/>
    </source>
</evidence>
<feature type="compositionally biased region" description="Basic and acidic residues" evidence="1">
    <location>
        <begin position="206"/>
        <end position="217"/>
    </location>
</feature>
<feature type="non-terminal residue" evidence="2">
    <location>
        <position position="1"/>
    </location>
</feature>
<feature type="compositionally biased region" description="Gly residues" evidence="1">
    <location>
        <begin position="264"/>
        <end position="273"/>
    </location>
</feature>
<evidence type="ECO:0000313" key="2">
    <source>
        <dbReference type="EMBL" id="CAA9275535.1"/>
    </source>
</evidence>
<feature type="region of interest" description="Disordered" evidence="1">
    <location>
        <begin position="263"/>
        <end position="372"/>
    </location>
</feature>
<organism evidence="2">
    <name type="scientific">uncultured Acetobacteraceae bacterium</name>
    <dbReference type="NCBI Taxonomy" id="169975"/>
    <lineage>
        <taxon>Bacteria</taxon>
        <taxon>Pseudomonadati</taxon>
        <taxon>Pseudomonadota</taxon>
        <taxon>Alphaproteobacteria</taxon>
        <taxon>Acetobacterales</taxon>
        <taxon>Acetobacteraceae</taxon>
        <taxon>environmental samples</taxon>
    </lineage>
</organism>
<feature type="non-terminal residue" evidence="2">
    <location>
        <position position="372"/>
    </location>
</feature>
<feature type="compositionally biased region" description="Basic residues" evidence="1">
    <location>
        <begin position="105"/>
        <end position="122"/>
    </location>
</feature>
<feature type="compositionally biased region" description="Basic residues" evidence="1">
    <location>
        <begin position="166"/>
        <end position="180"/>
    </location>
</feature>
<feature type="compositionally biased region" description="Basic residues" evidence="1">
    <location>
        <begin position="190"/>
        <end position="205"/>
    </location>
</feature>
<dbReference type="AlphaFoldDB" id="A0A6J4JGB0"/>
<proteinExistence type="predicted"/>
<feature type="compositionally biased region" description="Basic and acidic residues" evidence="1">
    <location>
        <begin position="299"/>
        <end position="314"/>
    </location>
</feature>
<sequence length="372" mass="39935">ERRRPAALAFPVPRLRCGAGGRDRRPHGATRAARPPAARRTRADSAPGPARRPAAGRGGARAARHARGAPGLGLVERHRGLLQPRPGRFVHRRPRLGADAQDRRGVRRLHRPRAPARGRRPFRAAAAHATRDLPQARRFRRGGAHARAAADGDPGGADGRAQPVRLRGRGRHRRRRRGAARRFEPDRRAPTRPHPAHPHRRRRADRGRVGPRRGDRLHLRHRVHLGPALAPGPAHLFPGAADPELDPHLLAVARHGVPVCGLRRAGGGDPEGGAGDRRGLPALGRARLRGPGHGPARAFDGDPRADERGGRGPDVRPALPPARAPHRLRRARAPARAGSRQGRTGRAFTAPTTAPASGKRRRGAARAGGGAV</sequence>
<accession>A0A6J4JGB0</accession>
<protein>
    <submittedName>
        <fullName evidence="2">Membrane protein</fullName>
    </submittedName>
</protein>
<name>A0A6J4JGB0_9PROT</name>
<feature type="compositionally biased region" description="Low complexity" evidence="1">
    <location>
        <begin position="29"/>
        <end position="55"/>
    </location>
</feature>